<dbReference type="EMBL" id="JAVIJP010000002">
    <property type="protein sequence ID" value="KAL3655101.1"/>
    <property type="molecule type" value="Genomic_DNA"/>
</dbReference>
<protein>
    <submittedName>
        <fullName evidence="1">Uncharacterized protein</fullName>
    </submittedName>
</protein>
<proteinExistence type="predicted"/>
<evidence type="ECO:0000313" key="2">
    <source>
        <dbReference type="Proteomes" id="UP001632038"/>
    </source>
</evidence>
<organism evidence="1 2">
    <name type="scientific">Castilleja foliolosa</name>
    <dbReference type="NCBI Taxonomy" id="1961234"/>
    <lineage>
        <taxon>Eukaryota</taxon>
        <taxon>Viridiplantae</taxon>
        <taxon>Streptophyta</taxon>
        <taxon>Embryophyta</taxon>
        <taxon>Tracheophyta</taxon>
        <taxon>Spermatophyta</taxon>
        <taxon>Magnoliopsida</taxon>
        <taxon>eudicotyledons</taxon>
        <taxon>Gunneridae</taxon>
        <taxon>Pentapetalae</taxon>
        <taxon>asterids</taxon>
        <taxon>lamiids</taxon>
        <taxon>Lamiales</taxon>
        <taxon>Orobanchaceae</taxon>
        <taxon>Pedicularideae</taxon>
        <taxon>Castillejinae</taxon>
        <taxon>Castilleja</taxon>
    </lineage>
</organism>
<name>A0ABD3ELI5_9LAMI</name>
<evidence type="ECO:0000313" key="1">
    <source>
        <dbReference type="EMBL" id="KAL3655101.1"/>
    </source>
</evidence>
<accession>A0ABD3ELI5</accession>
<keyword evidence="2" id="KW-1185">Reference proteome</keyword>
<gene>
    <name evidence="1" type="ORF">CASFOL_000887</name>
</gene>
<sequence length="92" mass="10751">MKHLIISCLGPTQLKPHQTTSLSYPFHLHLLDIRPLSATSRTELSRRPVDLKTVNLQRRKIRPQETPTAQDRTSKNPKFISLRPFEMFYLVL</sequence>
<dbReference type="AlphaFoldDB" id="A0ABD3ELI5"/>
<dbReference type="Proteomes" id="UP001632038">
    <property type="component" value="Unassembled WGS sequence"/>
</dbReference>
<reference evidence="2" key="1">
    <citation type="journal article" date="2024" name="IScience">
        <title>Strigolactones Initiate the Formation of Haustorium-like Structures in Castilleja.</title>
        <authorList>
            <person name="Buerger M."/>
            <person name="Peterson D."/>
            <person name="Chory J."/>
        </authorList>
    </citation>
    <scope>NUCLEOTIDE SEQUENCE [LARGE SCALE GENOMIC DNA]</scope>
</reference>
<comment type="caution">
    <text evidence="1">The sequence shown here is derived from an EMBL/GenBank/DDBJ whole genome shotgun (WGS) entry which is preliminary data.</text>
</comment>